<evidence type="ECO:0000313" key="1">
    <source>
        <dbReference type="EMBL" id="KAF6387295.1"/>
    </source>
</evidence>
<dbReference type="Proteomes" id="UP000527355">
    <property type="component" value="Unassembled WGS sequence"/>
</dbReference>
<sequence length="135" mass="14699">MDRRLSLPSCVFVYPPNRCSPSTCQGSCMGGWGGRSRALQPAADSQPGVDGLWVSGHHLPCSACFLVYSMWRLSPTLWGCGIKQENLCTRPHRACPPTPPPLLRPPSQSPVRASLLFPLTEVLLHLPRAQPSLGK</sequence>
<comment type="caution">
    <text evidence="1">The sequence shown here is derived from an EMBL/GenBank/DDBJ whole genome shotgun (WGS) entry which is preliminary data.</text>
</comment>
<protein>
    <submittedName>
        <fullName evidence="1">Uncharacterized protein</fullName>
    </submittedName>
</protein>
<gene>
    <name evidence="1" type="ORF">mMyoMyo1_007810</name>
</gene>
<keyword evidence="2" id="KW-1185">Reference proteome</keyword>
<proteinExistence type="predicted"/>
<accession>A0A7J8AM16</accession>
<evidence type="ECO:0000313" key="2">
    <source>
        <dbReference type="Proteomes" id="UP000527355"/>
    </source>
</evidence>
<reference evidence="1 2" key="1">
    <citation type="journal article" date="2020" name="Nature">
        <title>Six reference-quality genomes reveal evolution of bat adaptations.</title>
        <authorList>
            <person name="Jebb D."/>
            <person name="Huang Z."/>
            <person name="Pippel M."/>
            <person name="Hughes G.M."/>
            <person name="Lavrichenko K."/>
            <person name="Devanna P."/>
            <person name="Winkler S."/>
            <person name="Jermiin L.S."/>
            <person name="Skirmuntt E.C."/>
            <person name="Katzourakis A."/>
            <person name="Burkitt-Gray L."/>
            <person name="Ray D.A."/>
            <person name="Sullivan K.A.M."/>
            <person name="Roscito J.G."/>
            <person name="Kirilenko B.M."/>
            <person name="Davalos L.M."/>
            <person name="Corthals A.P."/>
            <person name="Power M.L."/>
            <person name="Jones G."/>
            <person name="Ransome R.D."/>
            <person name="Dechmann D.K.N."/>
            <person name="Locatelli A.G."/>
            <person name="Puechmaille S.J."/>
            <person name="Fedrigo O."/>
            <person name="Jarvis E.D."/>
            <person name="Hiller M."/>
            <person name="Vernes S.C."/>
            <person name="Myers E.W."/>
            <person name="Teeling E.C."/>
        </authorList>
    </citation>
    <scope>NUCLEOTIDE SEQUENCE [LARGE SCALE GENOMIC DNA]</scope>
    <source>
        <strain evidence="1">MMyoMyo1</strain>
        <tissue evidence="1">Flight muscle</tissue>
    </source>
</reference>
<name>A0A7J8AM16_MYOMY</name>
<organism evidence="1 2">
    <name type="scientific">Myotis myotis</name>
    <name type="common">Greater mouse-eared bat</name>
    <name type="synonym">Vespertilio myotis</name>
    <dbReference type="NCBI Taxonomy" id="51298"/>
    <lineage>
        <taxon>Eukaryota</taxon>
        <taxon>Metazoa</taxon>
        <taxon>Chordata</taxon>
        <taxon>Craniata</taxon>
        <taxon>Vertebrata</taxon>
        <taxon>Euteleostomi</taxon>
        <taxon>Mammalia</taxon>
        <taxon>Eutheria</taxon>
        <taxon>Laurasiatheria</taxon>
        <taxon>Chiroptera</taxon>
        <taxon>Yangochiroptera</taxon>
        <taxon>Vespertilionidae</taxon>
        <taxon>Myotis</taxon>
    </lineage>
</organism>
<dbReference type="EMBL" id="JABWUV010000001">
    <property type="protein sequence ID" value="KAF6387295.1"/>
    <property type="molecule type" value="Genomic_DNA"/>
</dbReference>
<dbReference type="AlphaFoldDB" id="A0A7J8AM16"/>